<dbReference type="GO" id="GO:0008237">
    <property type="term" value="F:metallopeptidase activity"/>
    <property type="evidence" value="ECO:0007669"/>
    <property type="project" value="UniProtKB-KW"/>
</dbReference>
<evidence type="ECO:0000256" key="3">
    <source>
        <dbReference type="ARBA" id="ARBA00022729"/>
    </source>
</evidence>
<comment type="cofactor">
    <cofactor evidence="8">
        <name>Zn(2+)</name>
        <dbReference type="ChEBI" id="CHEBI:29105"/>
    </cofactor>
    <text evidence="8">Binds 1 zinc ion per subunit.</text>
</comment>
<feature type="active site" description="Proton donor" evidence="8">
    <location>
        <position position="205"/>
    </location>
</feature>
<reference evidence="10 11" key="1">
    <citation type="submission" date="2023-09" db="EMBL/GenBank/DDBJ databases">
        <authorList>
            <person name="Rey-Velasco X."/>
        </authorList>
    </citation>
    <scope>NUCLEOTIDE SEQUENCE [LARGE SCALE GENOMIC DNA]</scope>
    <source>
        <strain evidence="10 11">W431</strain>
    </source>
</reference>
<feature type="binding site" evidence="8">
    <location>
        <position position="136"/>
    </location>
    <ligand>
        <name>Zn(2+)</name>
        <dbReference type="ChEBI" id="CHEBI:29105"/>
        <note>catalytic</note>
    </ligand>
</feature>
<keyword evidence="1 8" id="KW-0645">Protease</keyword>
<dbReference type="PANTHER" id="PTHR22726">
    <property type="entry name" value="METALLOENDOPEPTIDASE OMA1"/>
    <property type="match status" value="1"/>
</dbReference>
<organism evidence="10 11">
    <name type="scientific">Thalassotalea castellviae</name>
    <dbReference type="NCBI Taxonomy" id="3075612"/>
    <lineage>
        <taxon>Bacteria</taxon>
        <taxon>Pseudomonadati</taxon>
        <taxon>Pseudomonadota</taxon>
        <taxon>Gammaproteobacteria</taxon>
        <taxon>Alteromonadales</taxon>
        <taxon>Colwelliaceae</taxon>
        <taxon>Thalassotalea</taxon>
    </lineage>
</organism>
<dbReference type="PANTHER" id="PTHR22726:SF1">
    <property type="entry name" value="METALLOENDOPEPTIDASE OMA1, MITOCHONDRIAL"/>
    <property type="match status" value="1"/>
</dbReference>
<gene>
    <name evidence="10" type="ORF">RM573_01315</name>
</gene>
<evidence type="ECO:0000313" key="11">
    <source>
        <dbReference type="Proteomes" id="UP001266357"/>
    </source>
</evidence>
<keyword evidence="5 8" id="KW-0378">Hydrolase</keyword>
<dbReference type="InterPro" id="IPR051156">
    <property type="entry name" value="Mito/Outer_Membr_Metalloprot"/>
</dbReference>
<dbReference type="EMBL" id="JAVRIF010000001">
    <property type="protein sequence ID" value="MDT0602229.1"/>
    <property type="molecule type" value="Genomic_DNA"/>
</dbReference>
<evidence type="ECO:0000256" key="6">
    <source>
        <dbReference type="ARBA" id="ARBA00022833"/>
    </source>
</evidence>
<evidence type="ECO:0000313" key="10">
    <source>
        <dbReference type="EMBL" id="MDT0602229.1"/>
    </source>
</evidence>
<dbReference type="HAMAP" id="MF_00997">
    <property type="entry name" value="Protease_BepA"/>
    <property type="match status" value="1"/>
</dbReference>
<accession>A0ABU2ZWC4</accession>
<keyword evidence="7 8" id="KW-0482">Metalloprotease</keyword>
<keyword evidence="6 8" id="KW-0862">Zinc</keyword>
<name>A0ABU2ZWC4_9GAMM</name>
<keyword evidence="2 8" id="KW-0479">Metal-binding</keyword>
<sequence precursor="true">MTLLNTFLFVFLLSTPYSHAQQVNGKNHGRNKLPEIGAAGFSALSIDKEQLIGNAMMKHLRASQPIVNDPVLIEYINDLGNRMVRNAQDVHYNFEFFLVNNKELNAFAFFGGHIGIHTGLITTAETESELASVVAHEISHVTQRHLARKMEAQNRNQPLTMAGMISGVLLTLINPTVGMAALSTSMAASQQASINYTRTNEKEADRVGIQLLANSGFDPMGAPNFFSKMAEQYRYKSKPPAMLLTHPLPESRISEARVRAQNFPARQIRASLQFELAKARLKARYEGNAQDNIKRYLIEIEKQRYVYKEAAQYGLAIAYFENENYEKSHEIIKSLLTKDQNNLFYIDLFTDLHIKVKNFPPILERLEKLNLLMPNNQVVALNYANALNEAENYQAAEILLQDFLLVQPNNFIAHDLLTDTYKKQNKMAMMHATKAEVFALLGAYPRAIDELQTGYNYADDKPLVKKRIKARIIQLQEQENKLKRLN</sequence>
<dbReference type="Proteomes" id="UP001266357">
    <property type="component" value="Unassembled WGS sequence"/>
</dbReference>
<dbReference type="InterPro" id="IPR011990">
    <property type="entry name" value="TPR-like_helical_dom_sf"/>
</dbReference>
<evidence type="ECO:0000256" key="5">
    <source>
        <dbReference type="ARBA" id="ARBA00022801"/>
    </source>
</evidence>
<evidence type="ECO:0000256" key="2">
    <source>
        <dbReference type="ARBA" id="ARBA00022723"/>
    </source>
</evidence>
<feature type="domain" description="Peptidase M48" evidence="9">
    <location>
        <begin position="75"/>
        <end position="258"/>
    </location>
</feature>
<feature type="active site" evidence="8">
    <location>
        <position position="137"/>
    </location>
</feature>
<keyword evidence="4 8" id="KW-0574">Periplasm</keyword>
<dbReference type="InterPro" id="IPR030873">
    <property type="entry name" value="Protease_BepA"/>
</dbReference>
<feature type="binding site" evidence="8">
    <location>
        <position position="201"/>
    </location>
    <ligand>
        <name>Zn(2+)</name>
        <dbReference type="ChEBI" id="CHEBI:29105"/>
        <note>catalytic</note>
    </ligand>
</feature>
<protein>
    <recommendedName>
        <fullName evidence="8">Putative beta-barrel assembly-enhancing protease</fullName>
        <ecNumber evidence="8">3.4.-.-</ecNumber>
    </recommendedName>
</protein>
<dbReference type="SUPFAM" id="SSF48452">
    <property type="entry name" value="TPR-like"/>
    <property type="match status" value="1"/>
</dbReference>
<dbReference type="Pfam" id="PF01435">
    <property type="entry name" value="Peptidase_M48"/>
    <property type="match status" value="1"/>
</dbReference>
<comment type="function">
    <text evidence="8">Functions as both a chaperone and a metalloprotease. Maintains the integrity of the outer membrane by promoting either the assembly or the elimination of outer membrane proteins, depending on their folding state.</text>
</comment>
<evidence type="ECO:0000256" key="8">
    <source>
        <dbReference type="HAMAP-Rule" id="MF_00997"/>
    </source>
</evidence>
<evidence type="ECO:0000259" key="9">
    <source>
        <dbReference type="Pfam" id="PF01435"/>
    </source>
</evidence>
<feature type="chain" id="PRO_5044943903" description="Putative beta-barrel assembly-enhancing protease" evidence="8">
    <location>
        <begin position="21"/>
        <end position="486"/>
    </location>
</feature>
<evidence type="ECO:0000256" key="7">
    <source>
        <dbReference type="ARBA" id="ARBA00023049"/>
    </source>
</evidence>
<dbReference type="InterPro" id="IPR001915">
    <property type="entry name" value="Peptidase_M48"/>
</dbReference>
<evidence type="ECO:0000256" key="1">
    <source>
        <dbReference type="ARBA" id="ARBA00022670"/>
    </source>
</evidence>
<comment type="subcellular location">
    <subcellularLocation>
        <location evidence="8">Periplasm</location>
    </subcellularLocation>
</comment>
<dbReference type="RefSeq" id="WP_311576066.1">
    <property type="nucleotide sequence ID" value="NZ_JAVRIF010000001.1"/>
</dbReference>
<keyword evidence="11" id="KW-1185">Reference proteome</keyword>
<keyword evidence="3 8" id="KW-0732">Signal</keyword>
<evidence type="ECO:0000256" key="4">
    <source>
        <dbReference type="ARBA" id="ARBA00022764"/>
    </source>
</evidence>
<dbReference type="EC" id="3.4.-.-" evidence="8"/>
<comment type="caution">
    <text evidence="10">The sequence shown here is derived from an EMBL/GenBank/DDBJ whole genome shotgun (WGS) entry which is preliminary data.</text>
</comment>
<proteinExistence type="inferred from homology"/>
<dbReference type="Gene3D" id="3.30.2010.10">
    <property type="entry name" value="Metalloproteases ('zincins'), catalytic domain"/>
    <property type="match status" value="1"/>
</dbReference>
<feature type="signal peptide" evidence="8">
    <location>
        <begin position="1"/>
        <end position="20"/>
    </location>
</feature>
<comment type="similarity">
    <text evidence="8">Belongs to the peptidase M48 family. BepA subfamily.</text>
</comment>
<dbReference type="Gene3D" id="1.25.40.10">
    <property type="entry name" value="Tetratricopeptide repeat domain"/>
    <property type="match status" value="1"/>
</dbReference>
<feature type="binding site" evidence="8">
    <location>
        <position position="140"/>
    </location>
    <ligand>
        <name>Zn(2+)</name>
        <dbReference type="ChEBI" id="CHEBI:29105"/>
        <note>catalytic</note>
    </ligand>
</feature>